<dbReference type="InterPro" id="IPR003594">
    <property type="entry name" value="HATPase_dom"/>
</dbReference>
<dbReference type="Gene3D" id="3.30.565.10">
    <property type="entry name" value="Histidine kinase-like ATPase, C-terminal domain"/>
    <property type="match status" value="1"/>
</dbReference>
<evidence type="ECO:0000313" key="8">
    <source>
        <dbReference type="EMBL" id="SEG10453.1"/>
    </source>
</evidence>
<evidence type="ECO:0000256" key="1">
    <source>
        <dbReference type="ARBA" id="ARBA00000085"/>
    </source>
</evidence>
<keyword evidence="4" id="KW-0808">Transferase</keyword>
<dbReference type="PANTHER" id="PTHR43711">
    <property type="entry name" value="TWO-COMPONENT HISTIDINE KINASE"/>
    <property type="match status" value="1"/>
</dbReference>
<dbReference type="GO" id="GO:0000155">
    <property type="term" value="F:phosphorelay sensor kinase activity"/>
    <property type="evidence" value="ECO:0007669"/>
    <property type="project" value="InterPro"/>
</dbReference>
<dbReference type="Pfam" id="PF02518">
    <property type="entry name" value="HATPase_c"/>
    <property type="match status" value="1"/>
</dbReference>
<evidence type="ECO:0000313" key="9">
    <source>
        <dbReference type="Proteomes" id="UP000236735"/>
    </source>
</evidence>
<evidence type="ECO:0000259" key="7">
    <source>
        <dbReference type="PROSITE" id="PS50109"/>
    </source>
</evidence>
<dbReference type="InterPro" id="IPR036097">
    <property type="entry name" value="HisK_dim/P_sf"/>
</dbReference>
<dbReference type="PRINTS" id="PR00344">
    <property type="entry name" value="BCTRLSENSOR"/>
</dbReference>
<dbReference type="InterPro" id="IPR036890">
    <property type="entry name" value="HATPase_C_sf"/>
</dbReference>
<dbReference type="SUPFAM" id="SSF47384">
    <property type="entry name" value="Homodimeric domain of signal transducing histidine kinase"/>
    <property type="match status" value="1"/>
</dbReference>
<evidence type="ECO:0000256" key="5">
    <source>
        <dbReference type="ARBA" id="ARBA00022777"/>
    </source>
</evidence>
<evidence type="ECO:0000256" key="2">
    <source>
        <dbReference type="ARBA" id="ARBA00012438"/>
    </source>
</evidence>
<reference evidence="8 9" key="1">
    <citation type="submission" date="2016-10" db="EMBL/GenBank/DDBJ databases">
        <authorList>
            <person name="de Groot N.N."/>
        </authorList>
    </citation>
    <scope>NUCLEOTIDE SEQUENCE [LARGE SCALE GENOMIC DNA]</scope>
    <source>
        <strain evidence="8 9">AR32</strain>
    </source>
</reference>
<dbReference type="Gene3D" id="1.10.287.130">
    <property type="match status" value="1"/>
</dbReference>
<keyword evidence="3" id="KW-0597">Phosphoprotein</keyword>
<organism evidence="8 9">
    <name type="scientific">Xylanibacter ruminicola</name>
    <name type="common">Prevotella ruminicola</name>
    <dbReference type="NCBI Taxonomy" id="839"/>
    <lineage>
        <taxon>Bacteria</taxon>
        <taxon>Pseudomonadati</taxon>
        <taxon>Bacteroidota</taxon>
        <taxon>Bacteroidia</taxon>
        <taxon>Bacteroidales</taxon>
        <taxon>Prevotellaceae</taxon>
        <taxon>Xylanibacter</taxon>
    </lineage>
</organism>
<dbReference type="PROSITE" id="PS50109">
    <property type="entry name" value="HIS_KIN"/>
    <property type="match status" value="1"/>
</dbReference>
<evidence type="ECO:0000256" key="4">
    <source>
        <dbReference type="ARBA" id="ARBA00022679"/>
    </source>
</evidence>
<dbReference type="SMART" id="SM00388">
    <property type="entry name" value="HisKA"/>
    <property type="match status" value="1"/>
</dbReference>
<sequence length="339" mass="38434">MSQLIDQHILNLAFSGLQMGVGVYDKEGRLTTCNEEFKKMKSAYLIGDELLKEVVRKGKSERRLLTGHDGMVLEAFISPYTDEKGETAGYVYRLANVSSGEAPSKEKHLEEIFLDNVSHEIRTPLNSIVGFCDLLNGVTGKHLEETEKLVMKDHIHRNANRLLMVVNDVLDLSKMQKGCLTLHKTVVSLMEVCYKARESVKHEMSPNVKLQHEYPVALKDTYIYTDGKRLEQLLRIFLENACQHTGEGCVTLKVKTFESSETGRDMLQLRVDDTGEGIAPDQYDLLFKPFRKLDRKSEGLGVGLAICKEIARLLDGRVYFNDDYLEGASFVFEMPFEEV</sequence>
<dbReference type="CDD" id="cd00082">
    <property type="entry name" value="HisKA"/>
    <property type="match status" value="1"/>
</dbReference>
<dbReference type="RefSeq" id="WP_036913910.1">
    <property type="nucleotide sequence ID" value="NZ_FNUV01000009.1"/>
</dbReference>
<dbReference type="Proteomes" id="UP000236735">
    <property type="component" value="Unassembled WGS sequence"/>
</dbReference>
<dbReference type="EC" id="2.7.13.3" evidence="2"/>
<dbReference type="InterPro" id="IPR050736">
    <property type="entry name" value="Sensor_HK_Regulatory"/>
</dbReference>
<dbReference type="InterPro" id="IPR003661">
    <property type="entry name" value="HisK_dim/P_dom"/>
</dbReference>
<dbReference type="PANTHER" id="PTHR43711:SF26">
    <property type="entry name" value="SENSOR HISTIDINE KINASE RCSC"/>
    <property type="match status" value="1"/>
</dbReference>
<name>A0A1H5XFP2_XYLRU</name>
<comment type="catalytic activity">
    <reaction evidence="1">
        <text>ATP + protein L-histidine = ADP + protein N-phospho-L-histidine.</text>
        <dbReference type="EC" id="2.7.13.3"/>
    </reaction>
</comment>
<dbReference type="AlphaFoldDB" id="A0A1H5XFP2"/>
<evidence type="ECO:0000256" key="6">
    <source>
        <dbReference type="ARBA" id="ARBA00023012"/>
    </source>
</evidence>
<dbReference type="InterPro" id="IPR004358">
    <property type="entry name" value="Sig_transdc_His_kin-like_C"/>
</dbReference>
<dbReference type="SMART" id="SM00387">
    <property type="entry name" value="HATPase_c"/>
    <property type="match status" value="1"/>
</dbReference>
<feature type="domain" description="Histidine kinase" evidence="7">
    <location>
        <begin position="116"/>
        <end position="338"/>
    </location>
</feature>
<gene>
    <name evidence="8" type="ORF">SAMN05216354_2782</name>
</gene>
<keyword evidence="5" id="KW-0418">Kinase</keyword>
<accession>A0A1H5XFP2</accession>
<proteinExistence type="predicted"/>
<dbReference type="SUPFAM" id="SSF55874">
    <property type="entry name" value="ATPase domain of HSP90 chaperone/DNA topoisomerase II/histidine kinase"/>
    <property type="match status" value="1"/>
</dbReference>
<dbReference type="Pfam" id="PF00512">
    <property type="entry name" value="HisKA"/>
    <property type="match status" value="1"/>
</dbReference>
<dbReference type="InterPro" id="IPR005467">
    <property type="entry name" value="His_kinase_dom"/>
</dbReference>
<dbReference type="EMBL" id="FNUV01000009">
    <property type="protein sequence ID" value="SEG10453.1"/>
    <property type="molecule type" value="Genomic_DNA"/>
</dbReference>
<protein>
    <recommendedName>
        <fullName evidence="2">histidine kinase</fullName>
        <ecNumber evidence="2">2.7.13.3</ecNumber>
    </recommendedName>
</protein>
<evidence type="ECO:0000256" key="3">
    <source>
        <dbReference type="ARBA" id="ARBA00022553"/>
    </source>
</evidence>
<keyword evidence="6" id="KW-0902">Two-component regulatory system</keyword>